<keyword evidence="2" id="KW-0732">Signal</keyword>
<feature type="region of interest" description="Disordered" evidence="1">
    <location>
        <begin position="27"/>
        <end position="52"/>
    </location>
</feature>
<keyword evidence="4" id="KW-1185">Reference proteome</keyword>
<dbReference type="SUPFAM" id="SSF53474">
    <property type="entry name" value="alpha/beta-Hydrolases"/>
    <property type="match status" value="1"/>
</dbReference>
<dbReference type="PIRSF" id="PIRSF029171">
    <property type="entry name" value="Esterase_LipA"/>
    <property type="match status" value="1"/>
</dbReference>
<dbReference type="GO" id="GO:0004806">
    <property type="term" value="F:triacylglycerol lipase activity"/>
    <property type="evidence" value="ECO:0007669"/>
    <property type="project" value="InterPro"/>
</dbReference>
<dbReference type="STRING" id="370526.SAMN04489835_5563"/>
<sequence>MIRRPLVASLCGLLAVCLVVAGCQRPETPPAPPDDAAAGMDLRPDTSGAGEQPGALIAARTLPNIDRRLKSVTSLAARMEYTSTGLNGEPTHVSGTVFVPSRQPPPGGWPVIIYGHPTTGVDADCAPSRSSTLLGASATVEALVAGGYVVAVPDYQGLGVSDGGHPYLEPVTAGHNVIDAVRAARRLVPDVSDRWAAVGLSQGGQAAWAANELAGQYGAGLALLGTVSLSPPTDLTGLAVDAGAGTLTKQQQGALQLLLYSLQRERAHFNLDDYRRGVVTDKWDVLSSCNDADVADRVAAIDAITADDLRPATPEAQAVLEAYLRERSLPRQPATAPMMVAFGGKDELLPESWTRRALTAACAMGDVIDIQFQPDRGHHDLDVSLTFAWLAARFAGLPATDTCAEFTAPPPDQAEAEAGIDATEPAATGNETYDDSGAEPTEQEPTVSGDTTGDGQ</sequence>
<gene>
    <name evidence="3" type="ORF">SAMN04489835_5563</name>
</gene>
<dbReference type="InterPro" id="IPR029058">
    <property type="entry name" value="AB_hydrolase_fold"/>
</dbReference>
<protein>
    <submittedName>
        <fullName evidence="3">Secretory lipase</fullName>
    </submittedName>
</protein>
<accession>A0A1H6LQR8</accession>
<reference evidence="4" key="1">
    <citation type="submission" date="2016-10" db="EMBL/GenBank/DDBJ databases">
        <authorList>
            <person name="Varghese N."/>
            <person name="Submissions S."/>
        </authorList>
    </citation>
    <scope>NUCLEOTIDE SEQUENCE [LARGE SCALE GENOMIC DNA]</scope>
    <source>
        <strain evidence="4">DSM 45405</strain>
    </source>
</reference>
<dbReference type="Gene3D" id="3.40.50.1820">
    <property type="entry name" value="alpha/beta hydrolase"/>
    <property type="match status" value="2"/>
</dbReference>
<evidence type="ECO:0000256" key="1">
    <source>
        <dbReference type="SAM" id="MobiDB-lite"/>
    </source>
</evidence>
<feature type="region of interest" description="Disordered" evidence="1">
    <location>
        <begin position="406"/>
        <end position="456"/>
    </location>
</feature>
<dbReference type="Proteomes" id="UP000182915">
    <property type="component" value="Chromosome I"/>
</dbReference>
<dbReference type="PROSITE" id="PS51257">
    <property type="entry name" value="PROKAR_LIPOPROTEIN"/>
    <property type="match status" value="1"/>
</dbReference>
<dbReference type="AlphaFoldDB" id="A0A1H6LQR8"/>
<dbReference type="GO" id="GO:0016042">
    <property type="term" value="P:lipid catabolic process"/>
    <property type="evidence" value="ECO:0007669"/>
    <property type="project" value="InterPro"/>
</dbReference>
<feature type="compositionally biased region" description="Polar residues" evidence="1">
    <location>
        <begin position="443"/>
        <end position="456"/>
    </location>
</feature>
<proteinExistence type="predicted"/>
<dbReference type="EMBL" id="LT629971">
    <property type="protein sequence ID" value="SEH91023.1"/>
    <property type="molecule type" value="Genomic_DNA"/>
</dbReference>
<evidence type="ECO:0000256" key="2">
    <source>
        <dbReference type="SAM" id="SignalP"/>
    </source>
</evidence>
<evidence type="ECO:0000313" key="4">
    <source>
        <dbReference type="Proteomes" id="UP000182915"/>
    </source>
</evidence>
<evidence type="ECO:0000313" key="3">
    <source>
        <dbReference type="EMBL" id="SEH91023.1"/>
    </source>
</evidence>
<dbReference type="RefSeq" id="WP_083409936.1">
    <property type="nucleotide sequence ID" value="NZ_LT629971.1"/>
</dbReference>
<dbReference type="Pfam" id="PF03583">
    <property type="entry name" value="LIP"/>
    <property type="match status" value="1"/>
</dbReference>
<dbReference type="PANTHER" id="PTHR34853:SF1">
    <property type="entry name" value="LIPASE 5"/>
    <property type="match status" value="1"/>
</dbReference>
<dbReference type="InterPro" id="IPR005152">
    <property type="entry name" value="Lipase_secreted"/>
</dbReference>
<organism evidence="3 4">
    <name type="scientific">Mycolicibacterium rutilum</name>
    <name type="common">Mycobacterium rutilum</name>
    <dbReference type="NCBI Taxonomy" id="370526"/>
    <lineage>
        <taxon>Bacteria</taxon>
        <taxon>Bacillati</taxon>
        <taxon>Actinomycetota</taxon>
        <taxon>Actinomycetes</taxon>
        <taxon>Mycobacteriales</taxon>
        <taxon>Mycobacteriaceae</taxon>
        <taxon>Mycolicibacterium</taxon>
    </lineage>
</organism>
<dbReference type="PANTHER" id="PTHR34853">
    <property type="match status" value="1"/>
</dbReference>
<feature type="chain" id="PRO_5038443310" evidence="2">
    <location>
        <begin position="22"/>
        <end position="456"/>
    </location>
</feature>
<feature type="signal peptide" evidence="2">
    <location>
        <begin position="1"/>
        <end position="21"/>
    </location>
</feature>
<name>A0A1H6LQR8_MYCRU</name>